<comment type="caution">
    <text evidence="2">The sequence shown here is derived from an EMBL/GenBank/DDBJ whole genome shotgun (WGS) entry which is preliminary data.</text>
</comment>
<evidence type="ECO:0000313" key="2">
    <source>
        <dbReference type="EMBL" id="GFU13775.1"/>
    </source>
</evidence>
<evidence type="ECO:0000313" key="3">
    <source>
        <dbReference type="Proteomes" id="UP000887013"/>
    </source>
</evidence>
<dbReference type="OrthoDB" id="6453411at2759"/>
<accession>A0A8X6QDZ0</accession>
<dbReference type="EMBL" id="BMAW01125724">
    <property type="protein sequence ID" value="GFU13775.1"/>
    <property type="molecule type" value="Genomic_DNA"/>
</dbReference>
<reference evidence="2" key="1">
    <citation type="submission" date="2020-08" db="EMBL/GenBank/DDBJ databases">
        <title>Multicomponent nature underlies the extraordinary mechanical properties of spider dragline silk.</title>
        <authorList>
            <person name="Kono N."/>
            <person name="Nakamura H."/>
            <person name="Mori M."/>
            <person name="Yoshida Y."/>
            <person name="Ohtoshi R."/>
            <person name="Malay A.D."/>
            <person name="Moran D.A.P."/>
            <person name="Tomita M."/>
            <person name="Numata K."/>
            <person name="Arakawa K."/>
        </authorList>
    </citation>
    <scope>NUCLEOTIDE SEQUENCE</scope>
</reference>
<proteinExistence type="predicted"/>
<evidence type="ECO:0000256" key="1">
    <source>
        <dbReference type="SAM" id="Phobius"/>
    </source>
</evidence>
<sequence length="170" mass="19561">MLKTFPKKLSERSRLNYDKLLRLYISIKSLVDELDDELSCYIFGFITFTSGMIYFALFIDFSTIMKNNYDIIFFWSHTCRTFGSYLAATVSASMVAQASEEVGNLAQAQVKIDKDPYALLAQQTFVTVFDKAMHFTAWKIVPIRRSFIIGTMGIVVTYVLLFDNLEKSKF</sequence>
<keyword evidence="1" id="KW-0472">Membrane</keyword>
<keyword evidence="1" id="KW-0812">Transmembrane</keyword>
<dbReference type="Proteomes" id="UP000887013">
    <property type="component" value="Unassembled WGS sequence"/>
</dbReference>
<keyword evidence="3" id="KW-1185">Reference proteome</keyword>
<dbReference type="AlphaFoldDB" id="A0A8X6QDZ0"/>
<organism evidence="2 3">
    <name type="scientific">Nephila pilipes</name>
    <name type="common">Giant wood spider</name>
    <name type="synonym">Nephila maculata</name>
    <dbReference type="NCBI Taxonomy" id="299642"/>
    <lineage>
        <taxon>Eukaryota</taxon>
        <taxon>Metazoa</taxon>
        <taxon>Ecdysozoa</taxon>
        <taxon>Arthropoda</taxon>
        <taxon>Chelicerata</taxon>
        <taxon>Arachnida</taxon>
        <taxon>Araneae</taxon>
        <taxon>Araneomorphae</taxon>
        <taxon>Entelegynae</taxon>
        <taxon>Araneoidea</taxon>
        <taxon>Nephilidae</taxon>
        <taxon>Nephila</taxon>
    </lineage>
</organism>
<protein>
    <recommendedName>
        <fullName evidence="4">Gustatory receptor</fullName>
    </recommendedName>
</protein>
<feature type="transmembrane region" description="Helical" evidence="1">
    <location>
        <begin position="143"/>
        <end position="161"/>
    </location>
</feature>
<keyword evidence="1" id="KW-1133">Transmembrane helix</keyword>
<gene>
    <name evidence="2" type="ORF">NPIL_145131</name>
</gene>
<evidence type="ECO:0008006" key="4">
    <source>
        <dbReference type="Google" id="ProtNLM"/>
    </source>
</evidence>
<feature type="transmembrane region" description="Helical" evidence="1">
    <location>
        <begin position="41"/>
        <end position="59"/>
    </location>
</feature>
<name>A0A8X6QDZ0_NEPPI</name>